<accession>A0A3B0VUZ7</accession>
<proteinExistence type="predicted"/>
<organism evidence="1">
    <name type="scientific">hydrothermal vent metagenome</name>
    <dbReference type="NCBI Taxonomy" id="652676"/>
    <lineage>
        <taxon>unclassified sequences</taxon>
        <taxon>metagenomes</taxon>
        <taxon>ecological metagenomes</taxon>
    </lineage>
</organism>
<dbReference type="InterPro" id="IPR019239">
    <property type="entry name" value="VapB_antitoxin"/>
</dbReference>
<dbReference type="EMBL" id="UOEW01000130">
    <property type="protein sequence ID" value="VAW36116.1"/>
    <property type="molecule type" value="Genomic_DNA"/>
</dbReference>
<evidence type="ECO:0008006" key="2">
    <source>
        <dbReference type="Google" id="ProtNLM"/>
    </source>
</evidence>
<name>A0A3B0VUZ7_9ZZZZ</name>
<sequence length="67" mass="7807">MATNLAIDNDLLIEAQKLSGLKTKKDTVNTALKEFVNHRKQLEIIDLFGVMEPDADYDYRKVRQRDR</sequence>
<protein>
    <recommendedName>
        <fullName evidence="2">Antitoxin to Toxin 1, PIN domain</fullName>
    </recommendedName>
</protein>
<dbReference type="Pfam" id="PF09957">
    <property type="entry name" value="VapB_antitoxin"/>
    <property type="match status" value="1"/>
</dbReference>
<gene>
    <name evidence="1" type="ORF">MNBD_GAMMA01-219</name>
</gene>
<evidence type="ECO:0000313" key="1">
    <source>
        <dbReference type="EMBL" id="VAW36116.1"/>
    </source>
</evidence>
<reference evidence="1" key="1">
    <citation type="submission" date="2018-06" db="EMBL/GenBank/DDBJ databases">
        <authorList>
            <person name="Zhirakovskaya E."/>
        </authorList>
    </citation>
    <scope>NUCLEOTIDE SEQUENCE</scope>
</reference>
<dbReference type="AlphaFoldDB" id="A0A3B0VUZ7"/>